<protein>
    <submittedName>
        <fullName evidence="3">Competence protein CoiA-like family protein</fullName>
    </submittedName>
</protein>
<comment type="caution">
    <text evidence="3">The sequence shown here is derived from an EMBL/GenBank/DDBJ whole genome shotgun (WGS) entry which is preliminary data.</text>
</comment>
<organism evidence="3 4">
    <name type="scientific">Cupriavidus basilensis OR16</name>
    <dbReference type="NCBI Taxonomy" id="1127483"/>
    <lineage>
        <taxon>Bacteria</taxon>
        <taxon>Pseudomonadati</taxon>
        <taxon>Pseudomonadota</taxon>
        <taxon>Betaproteobacteria</taxon>
        <taxon>Burkholderiales</taxon>
        <taxon>Burkholderiaceae</taxon>
        <taxon>Cupriavidus</taxon>
    </lineage>
</organism>
<proteinExistence type="predicted"/>
<dbReference type="RefSeq" id="WP_006156714.1">
    <property type="nucleotide sequence ID" value="NZ_AHJE01000012.1"/>
</dbReference>
<dbReference type="AlphaFoldDB" id="H1S002"/>
<evidence type="ECO:0000313" key="4">
    <source>
        <dbReference type="Proteomes" id="UP000005808"/>
    </source>
</evidence>
<sequence>MLVALLNGARTFAALAQKGPTYDCPGCGQVVTLKKGLKVIHHFAHKPPVTCTWAKGETAAHMAAKKLFLDHLRALPRVADVEFPIGTQRADVYALGKNGAPYVFEMQHQPITEQDIARRTQDYFKQGAAVTWLPLIDLSKLTTKKTATGHIIERYSPKPFEKWLQGFNFKELWYVEPSTGLLWQGKFDKAMLEVAYSEWHVSGGGTESAGGYSRPSKRWRKLTLTGPFTLAQLNITTTRRQSSSVGTHFYPQGNRIVFVPKSPVPSPPKE</sequence>
<name>H1S002_9BURK</name>
<evidence type="ECO:0000259" key="1">
    <source>
        <dbReference type="Pfam" id="PF06054"/>
    </source>
</evidence>
<evidence type="ECO:0000259" key="2">
    <source>
        <dbReference type="Pfam" id="PF25164"/>
    </source>
</evidence>
<reference evidence="3 4" key="1">
    <citation type="journal article" date="2012" name="J. Bacteriol.">
        <title>De Novo Genome Project of Cupriavidus basilensis OR16.</title>
        <authorList>
            <person name="Cserhati M."/>
            <person name="Kriszt B."/>
            <person name="Szoboszlay S."/>
            <person name="Toth A."/>
            <person name="Szabo I."/>
            <person name="Tancsics A."/>
            <person name="Nagy I."/>
            <person name="Horvath B."/>
            <person name="Nagy I."/>
            <person name="Kukolya J."/>
        </authorList>
    </citation>
    <scope>NUCLEOTIDE SEQUENCE [LARGE SCALE GENOMIC DNA]</scope>
    <source>
        <strain evidence="3 4">OR16</strain>
    </source>
</reference>
<dbReference type="Pfam" id="PF25164">
    <property type="entry name" value="CoiA_N"/>
    <property type="match status" value="1"/>
</dbReference>
<feature type="domain" description="Competence protein CoiA nuclease-like" evidence="1">
    <location>
        <begin position="57"/>
        <end position="143"/>
    </location>
</feature>
<dbReference type="Pfam" id="PF06054">
    <property type="entry name" value="CoiA_nuc"/>
    <property type="match status" value="1"/>
</dbReference>
<dbReference type="PATRIC" id="fig|1127483.3.peg.907"/>
<feature type="domain" description="Competence protein CoiA-like N-terminal" evidence="2">
    <location>
        <begin position="18"/>
        <end position="52"/>
    </location>
</feature>
<dbReference type="OrthoDB" id="9134102at2"/>
<dbReference type="EMBL" id="AHJE01000012">
    <property type="protein sequence ID" value="EHP44218.1"/>
    <property type="molecule type" value="Genomic_DNA"/>
</dbReference>
<evidence type="ECO:0000313" key="3">
    <source>
        <dbReference type="EMBL" id="EHP44218.1"/>
    </source>
</evidence>
<gene>
    <name evidence="3" type="ORF">OR16_04552</name>
</gene>
<dbReference type="InterPro" id="IPR010330">
    <property type="entry name" value="CoiA_nuc"/>
</dbReference>
<dbReference type="InterPro" id="IPR057253">
    <property type="entry name" value="CoiA-like_N"/>
</dbReference>
<dbReference type="Proteomes" id="UP000005808">
    <property type="component" value="Unassembled WGS sequence"/>
</dbReference>
<accession>H1S002</accession>